<evidence type="ECO:0000313" key="3">
    <source>
        <dbReference type="Proteomes" id="UP000515292"/>
    </source>
</evidence>
<organism evidence="2 3">
    <name type="scientific">Sandaracinobacteroides saxicola</name>
    <dbReference type="NCBI Taxonomy" id="2759707"/>
    <lineage>
        <taxon>Bacteria</taxon>
        <taxon>Pseudomonadati</taxon>
        <taxon>Pseudomonadota</taxon>
        <taxon>Alphaproteobacteria</taxon>
        <taxon>Sphingomonadales</taxon>
        <taxon>Sphingosinicellaceae</taxon>
        <taxon>Sandaracinobacteroides</taxon>
    </lineage>
</organism>
<evidence type="ECO:0000259" key="1">
    <source>
        <dbReference type="Pfam" id="PF05685"/>
    </source>
</evidence>
<dbReference type="PANTHER" id="PTHR35400">
    <property type="entry name" value="SLR1083 PROTEIN"/>
    <property type="match status" value="1"/>
</dbReference>
<dbReference type="InterPro" id="IPR008538">
    <property type="entry name" value="Uma2"/>
</dbReference>
<keyword evidence="2" id="KW-0378">Hydrolase</keyword>
<dbReference type="EMBL" id="CP059851">
    <property type="protein sequence ID" value="QMW22236.1"/>
    <property type="molecule type" value="Genomic_DNA"/>
</dbReference>
<protein>
    <submittedName>
        <fullName evidence="2">Uma2 family endonuclease</fullName>
    </submittedName>
</protein>
<dbReference type="Pfam" id="PF05685">
    <property type="entry name" value="Uma2"/>
    <property type="match status" value="1"/>
</dbReference>
<accession>A0A7G5IFU4</accession>
<keyword evidence="2" id="KW-0255">Endonuclease</keyword>
<keyword evidence="3" id="KW-1185">Reference proteome</keyword>
<evidence type="ECO:0000313" key="2">
    <source>
        <dbReference type="EMBL" id="QMW22236.1"/>
    </source>
</evidence>
<dbReference type="Proteomes" id="UP000515292">
    <property type="component" value="Chromosome"/>
</dbReference>
<proteinExistence type="predicted"/>
<dbReference type="CDD" id="cd06260">
    <property type="entry name" value="DUF820-like"/>
    <property type="match status" value="1"/>
</dbReference>
<gene>
    <name evidence="2" type="ORF">H3309_12820</name>
</gene>
<dbReference type="RefSeq" id="WP_182295081.1">
    <property type="nucleotide sequence ID" value="NZ_CP059851.1"/>
</dbReference>
<dbReference type="InterPro" id="IPR012296">
    <property type="entry name" value="Nuclease_put_TT1808"/>
</dbReference>
<dbReference type="InterPro" id="IPR011335">
    <property type="entry name" value="Restrct_endonuc-II-like"/>
</dbReference>
<dbReference type="AlphaFoldDB" id="A0A7G5IFU4"/>
<dbReference type="GO" id="GO:0004519">
    <property type="term" value="F:endonuclease activity"/>
    <property type="evidence" value="ECO:0007669"/>
    <property type="project" value="UniProtKB-KW"/>
</dbReference>
<dbReference type="Gene3D" id="3.90.1570.10">
    <property type="entry name" value="tt1808, chain A"/>
    <property type="match status" value="1"/>
</dbReference>
<dbReference type="SUPFAM" id="SSF52980">
    <property type="entry name" value="Restriction endonuclease-like"/>
    <property type="match status" value="1"/>
</dbReference>
<keyword evidence="2" id="KW-0540">Nuclease</keyword>
<reference evidence="2 3" key="1">
    <citation type="submission" date="2020-07" db="EMBL/GenBank/DDBJ databases">
        <title>Complete genome sequence for Sandaracinobacter sp. M6.</title>
        <authorList>
            <person name="Tang Y."/>
            <person name="Liu Q."/>
            <person name="Guo Z."/>
            <person name="Lei P."/>
            <person name="Huang B."/>
        </authorList>
    </citation>
    <scope>NUCLEOTIDE SEQUENCE [LARGE SCALE GENOMIC DNA]</scope>
    <source>
        <strain evidence="2 3">M6</strain>
    </source>
</reference>
<dbReference type="KEGG" id="sand:H3309_12820"/>
<sequence>MNVHVPLSVRPPAARFTATDYLRMLDAGAFEDMKVELIDGELWKMSPAHSLHGRRHMQVAGELYRCLTGTTMEAMLDIATILADQTVCGPDIGVFTSEAARTGPQTAEHLLLAVEISDSTLDQDLDLKAPLYAAAQVPILWVVDVRAEITHVMTDPDGHGYRTRRTIPFAQALPVPGTEKSITLA</sequence>
<dbReference type="PANTHER" id="PTHR35400:SF1">
    <property type="entry name" value="SLR1083 PROTEIN"/>
    <property type="match status" value="1"/>
</dbReference>
<name>A0A7G5IFU4_9SPHN</name>
<feature type="domain" description="Putative restriction endonuclease" evidence="1">
    <location>
        <begin position="20"/>
        <end position="178"/>
    </location>
</feature>